<dbReference type="EMBL" id="SOCE01000001">
    <property type="protein sequence ID" value="TDU87106.1"/>
    <property type="molecule type" value="Genomic_DNA"/>
</dbReference>
<dbReference type="AlphaFoldDB" id="A0A4R7T759"/>
<dbReference type="PROSITE" id="PS50093">
    <property type="entry name" value="PKD"/>
    <property type="match status" value="1"/>
</dbReference>
<reference evidence="3 4" key="1">
    <citation type="submission" date="2019-03" db="EMBL/GenBank/DDBJ databases">
        <title>Genomic Encyclopedia of Type Strains, Phase III (KMG-III): the genomes of soil and plant-associated and newly described type strains.</title>
        <authorList>
            <person name="Whitman W."/>
        </authorList>
    </citation>
    <scope>NUCLEOTIDE SEQUENCE [LARGE SCALE GENOMIC DNA]</scope>
    <source>
        <strain evidence="3 4">VKM Ac-2575</strain>
    </source>
</reference>
<accession>A0A4R7T759</accession>
<dbReference type="OrthoDB" id="9802683at2"/>
<evidence type="ECO:0000259" key="2">
    <source>
        <dbReference type="PROSITE" id="PS50093"/>
    </source>
</evidence>
<proteinExistence type="predicted"/>
<dbReference type="SUPFAM" id="SSF69322">
    <property type="entry name" value="Tricorn protease domain 2"/>
    <property type="match status" value="1"/>
</dbReference>
<protein>
    <submittedName>
        <fullName evidence="3">Beta-propeller uncharacterized protein DUF5122</fullName>
    </submittedName>
</protein>
<feature type="chain" id="PRO_5039628462" evidence="1">
    <location>
        <begin position="25"/>
        <end position="939"/>
    </location>
</feature>
<organism evidence="3 4">
    <name type="scientific">Kribbella voronezhensis</name>
    <dbReference type="NCBI Taxonomy" id="2512212"/>
    <lineage>
        <taxon>Bacteria</taxon>
        <taxon>Bacillati</taxon>
        <taxon>Actinomycetota</taxon>
        <taxon>Actinomycetes</taxon>
        <taxon>Propionibacteriales</taxon>
        <taxon>Kribbellaceae</taxon>
        <taxon>Kribbella</taxon>
    </lineage>
</organism>
<name>A0A4R7T759_9ACTN</name>
<evidence type="ECO:0000313" key="4">
    <source>
        <dbReference type="Proteomes" id="UP000295151"/>
    </source>
</evidence>
<dbReference type="InterPro" id="IPR013783">
    <property type="entry name" value="Ig-like_fold"/>
</dbReference>
<dbReference type="InterPro" id="IPR035986">
    <property type="entry name" value="PKD_dom_sf"/>
</dbReference>
<feature type="signal peptide" evidence="1">
    <location>
        <begin position="1"/>
        <end position="24"/>
    </location>
</feature>
<dbReference type="RefSeq" id="WP_133976931.1">
    <property type="nucleotide sequence ID" value="NZ_SOCE01000001.1"/>
</dbReference>
<feature type="domain" description="PKD" evidence="2">
    <location>
        <begin position="661"/>
        <end position="717"/>
    </location>
</feature>
<gene>
    <name evidence="3" type="ORF">EV138_0623</name>
</gene>
<comment type="caution">
    <text evidence="3">The sequence shown here is derived from an EMBL/GenBank/DDBJ whole genome shotgun (WGS) entry which is preliminary data.</text>
</comment>
<dbReference type="PANTHER" id="PTHR31778">
    <property type="entry name" value="BUD SITE SELECTION PROTEIN RAX2"/>
    <property type="match status" value="1"/>
</dbReference>
<dbReference type="InterPro" id="IPR022409">
    <property type="entry name" value="PKD/Chitinase_dom"/>
</dbReference>
<evidence type="ECO:0000313" key="3">
    <source>
        <dbReference type="EMBL" id="TDU87106.1"/>
    </source>
</evidence>
<dbReference type="InterPro" id="IPR013431">
    <property type="entry name" value="Delta_60_rpt"/>
</dbReference>
<dbReference type="SMART" id="SM00089">
    <property type="entry name" value="PKD"/>
    <property type="match status" value="1"/>
</dbReference>
<keyword evidence="4" id="KW-1185">Reference proteome</keyword>
<dbReference type="SUPFAM" id="SSF49299">
    <property type="entry name" value="PKD domain"/>
    <property type="match status" value="1"/>
</dbReference>
<sequence>MALRRSLLLLSAVALALLGTLLTAGRGHPADAVQLPKATIVSDDPVDWTPHALDGEVHALIQIGNRVIVGGTFTTIRSATSSTQIARRSIFAYNATTGALDNGFLPTLNGAVETLLPSEDGLSVYVGGSFGTVNGTSRPRLARINLADGVLNSTFRPSVNGSVYDMKSSGGRIFIGGTFSSVGGVSHTLMATVNPETGAVDPYLSIPFGSPVRGGALQVDKFDITPDGTKLIALGNFSVVGGLSRTQIVMLDLNATSAAVRNWSTPRFEPNCSSQFLTYVHDVDFSPDGAYFVVVTTGGTPPDKLCDSASRWETAPTGGNQQPTWIDYTGGDTLWSVAVTGVAVYVGGHQRWLNNTGGSNAAAPGAVSREGLAALDPLNGLPYSWNPTRTRGVGVFDLTSVPGGLLMGSDTDRVGQNYEFHGRLAMFPNSSVTPPPGYTGQLPGPVYRLGATTTVRQYDGTTAGDASTVDTGTANFTNARGAVMIDGILYTGNSDGTLTRRSYNGTTFGSASTVNLRGLTAFATDLRNLTGMFFSNGRLFYTVAGQSSLYYRYFTPESQIVGASRFVASGNITGINWSQVSGMFLSGNQLYWGTGADGNLHRVNFANNVPVAGTAVVTSGPGIDGQDWRSQGTFLYAGTGPVPNIRPSASWGASCDLLACSFDGGNSSDPDGSITSYAWDFGDGETATGPTAPHTYAASGTYTVTLTVTDDDGATGTDSRGQVVSSVANPIEFVGANSSNQNALTHTVTVPPSTSAGDGLLLFFTQNTTATLTGPTGVTGWNLVRTLNGSGYVTRVWQKVADAGDAGKDVSVNLSAYSKAGMTVAAYSGTSLTAPVGAFDSMNETVTRAGHTTPVVNNTIAGAWRVSYWADKSSATTSWTAPAGEQVRSTSFGVPNGYISTLLTDRGAAVPTGPQGGLTATANSSSPSATAWTVLLSPR</sequence>
<dbReference type="CDD" id="cd00146">
    <property type="entry name" value="PKD"/>
    <property type="match status" value="1"/>
</dbReference>
<dbReference type="PANTHER" id="PTHR31778:SF2">
    <property type="entry name" value="BUD SITE SELECTION PROTEIN RAX2"/>
    <property type="match status" value="1"/>
</dbReference>
<dbReference type="SUPFAM" id="SSF101908">
    <property type="entry name" value="Putative isomerase YbhE"/>
    <property type="match status" value="1"/>
</dbReference>
<dbReference type="Pfam" id="PF17164">
    <property type="entry name" value="DUF5122"/>
    <property type="match status" value="2"/>
</dbReference>
<dbReference type="GO" id="GO:0005975">
    <property type="term" value="P:carbohydrate metabolic process"/>
    <property type="evidence" value="ECO:0007669"/>
    <property type="project" value="UniProtKB-ARBA"/>
</dbReference>
<dbReference type="Proteomes" id="UP000295151">
    <property type="component" value="Unassembled WGS sequence"/>
</dbReference>
<dbReference type="InterPro" id="IPR000601">
    <property type="entry name" value="PKD_dom"/>
</dbReference>
<dbReference type="Gene3D" id="2.60.40.10">
    <property type="entry name" value="Immunoglobulins"/>
    <property type="match status" value="1"/>
</dbReference>
<keyword evidence="1" id="KW-0732">Signal</keyword>
<dbReference type="GO" id="GO:1902929">
    <property type="term" value="C:plasma membrane of growing cell tip"/>
    <property type="evidence" value="ECO:0007669"/>
    <property type="project" value="TreeGrafter"/>
</dbReference>
<evidence type="ECO:0000256" key="1">
    <source>
        <dbReference type="SAM" id="SignalP"/>
    </source>
</evidence>
<dbReference type="Pfam" id="PF18911">
    <property type="entry name" value="PKD_4"/>
    <property type="match status" value="1"/>
</dbReference>